<evidence type="ECO:0000313" key="3">
    <source>
        <dbReference type="EMBL" id="KGT77094.1"/>
    </source>
</evidence>
<organism evidence="3 4">
    <name type="scientific">Bradyrhizobium japonicum</name>
    <dbReference type="NCBI Taxonomy" id="375"/>
    <lineage>
        <taxon>Bacteria</taxon>
        <taxon>Pseudomonadati</taxon>
        <taxon>Pseudomonadota</taxon>
        <taxon>Alphaproteobacteria</taxon>
        <taxon>Hyphomicrobiales</taxon>
        <taxon>Nitrobacteraceae</taxon>
        <taxon>Bradyrhizobium</taxon>
    </lineage>
</organism>
<proteinExistence type="predicted"/>
<dbReference type="STRING" id="375.BKD09_RS06650"/>
<evidence type="ECO:0000256" key="2">
    <source>
        <dbReference type="SAM" id="SignalP"/>
    </source>
</evidence>
<gene>
    <name evidence="3" type="ORF">MA20_20930</name>
</gene>
<keyword evidence="2" id="KW-0732">Signal</keyword>
<feature type="signal peptide" evidence="2">
    <location>
        <begin position="1"/>
        <end position="24"/>
    </location>
</feature>
<dbReference type="PATRIC" id="fig|375.37.peg.1568"/>
<protein>
    <submittedName>
        <fullName evidence="3">Signal peptide protein</fullName>
    </submittedName>
</protein>
<dbReference type="RefSeq" id="WP_014491530.1">
    <property type="nucleotide sequence ID" value="NZ_BJNK01000014.1"/>
</dbReference>
<dbReference type="KEGG" id="bjp:RN69_06740"/>
<feature type="region of interest" description="Disordered" evidence="1">
    <location>
        <begin position="64"/>
        <end position="89"/>
    </location>
</feature>
<evidence type="ECO:0000313" key="4">
    <source>
        <dbReference type="Proteomes" id="UP000030377"/>
    </source>
</evidence>
<dbReference type="GeneID" id="64073566"/>
<sequence length="89" mass="9616">MPLATAPRLLVAVLLAVAVSACSARYQTPVAVGGDDDDAVCQSRGYAAGSPEYVACRKDRDVQRNAATARADRRQRDLGEYMLNHPERP</sequence>
<feature type="compositionally biased region" description="Basic and acidic residues" evidence="1">
    <location>
        <begin position="70"/>
        <end position="89"/>
    </location>
</feature>
<dbReference type="AlphaFoldDB" id="A0A0A3XUZ2"/>
<name>A0A0A3XUZ2_BRAJP</name>
<reference evidence="3 4" key="1">
    <citation type="submission" date="2014-09" db="EMBL/GenBank/DDBJ databases">
        <title>Draft genome of Bradyrhizobium japonicum Is-34.</title>
        <authorList>
            <person name="Tsurumaru H."/>
            <person name="Yamakawa T."/>
            <person name="Hashimoto S."/>
            <person name="Okizaki K."/>
            <person name="Kanesaki Y."/>
            <person name="Yoshikawa H."/>
            <person name="Yajima S."/>
        </authorList>
    </citation>
    <scope>NUCLEOTIDE SEQUENCE [LARGE SCALE GENOMIC DNA]</scope>
    <source>
        <strain evidence="3 4">Is-34</strain>
    </source>
</reference>
<dbReference type="Proteomes" id="UP000030377">
    <property type="component" value="Unassembled WGS sequence"/>
</dbReference>
<feature type="chain" id="PRO_5043500907" evidence="2">
    <location>
        <begin position="25"/>
        <end position="89"/>
    </location>
</feature>
<comment type="caution">
    <text evidence="3">The sequence shown here is derived from an EMBL/GenBank/DDBJ whole genome shotgun (WGS) entry which is preliminary data.</text>
</comment>
<dbReference type="EMBL" id="JRPN01000018">
    <property type="protein sequence ID" value="KGT77094.1"/>
    <property type="molecule type" value="Genomic_DNA"/>
</dbReference>
<evidence type="ECO:0000256" key="1">
    <source>
        <dbReference type="SAM" id="MobiDB-lite"/>
    </source>
</evidence>
<dbReference type="eggNOG" id="ENOG50301Z4">
    <property type="taxonomic scope" value="Bacteria"/>
</dbReference>
<accession>A0A0A3XUZ2</accession>